<dbReference type="Gene3D" id="2.30.30.380">
    <property type="entry name" value="Zn-finger domain of Sec23/24"/>
    <property type="match status" value="1"/>
</dbReference>
<evidence type="ECO:0000256" key="4">
    <source>
        <dbReference type="ARBA" id="ARBA00023157"/>
    </source>
</evidence>
<dbReference type="InterPro" id="IPR005746">
    <property type="entry name" value="Thioredoxin"/>
</dbReference>
<comment type="similarity">
    <text evidence="1">Belongs to the thioredoxin family.</text>
</comment>
<name>A0A4R6R9A4_9HYPH</name>
<dbReference type="OrthoDB" id="9790390at2"/>
<comment type="caution">
    <text evidence="8">The sequence shown here is derived from an EMBL/GenBank/DDBJ whole genome shotgun (WGS) entry which is preliminary data.</text>
</comment>
<keyword evidence="2" id="KW-0813">Transport</keyword>
<dbReference type="PROSITE" id="PS00194">
    <property type="entry name" value="THIOREDOXIN_1"/>
    <property type="match status" value="1"/>
</dbReference>
<keyword evidence="9" id="KW-1185">Reference proteome</keyword>
<dbReference type="Pfam" id="PF00085">
    <property type="entry name" value="Thioredoxin"/>
    <property type="match status" value="1"/>
</dbReference>
<proteinExistence type="inferred from homology"/>
<dbReference type="GO" id="GO:0015035">
    <property type="term" value="F:protein-disulfide reductase activity"/>
    <property type="evidence" value="ECO:0007669"/>
    <property type="project" value="UniProtKB-UniRule"/>
</dbReference>
<dbReference type="NCBIfam" id="TIGR01068">
    <property type="entry name" value="thioredoxin"/>
    <property type="match status" value="1"/>
</dbReference>
<accession>A0A4R6R9A4</accession>
<keyword evidence="5" id="KW-0676">Redox-active center</keyword>
<keyword evidence="3" id="KW-0249">Electron transport</keyword>
<dbReference type="PANTHER" id="PTHR45663:SF11">
    <property type="entry name" value="GEO12009P1"/>
    <property type="match status" value="1"/>
</dbReference>
<protein>
    <recommendedName>
        <fullName evidence="6">Thioredoxin</fullName>
    </recommendedName>
</protein>
<organism evidence="8 9">
    <name type="scientific">Oharaeibacter diazotrophicus</name>
    <dbReference type="NCBI Taxonomy" id="1920512"/>
    <lineage>
        <taxon>Bacteria</taxon>
        <taxon>Pseudomonadati</taxon>
        <taxon>Pseudomonadota</taxon>
        <taxon>Alphaproteobacteria</taxon>
        <taxon>Hyphomicrobiales</taxon>
        <taxon>Pleomorphomonadaceae</taxon>
        <taxon>Oharaeibacter</taxon>
    </lineage>
</organism>
<dbReference type="PRINTS" id="PR00421">
    <property type="entry name" value="THIOREDOXIN"/>
</dbReference>
<dbReference type="InterPro" id="IPR036249">
    <property type="entry name" value="Thioredoxin-like_sf"/>
</dbReference>
<dbReference type="PANTHER" id="PTHR45663">
    <property type="entry name" value="GEO12009P1"/>
    <property type="match status" value="1"/>
</dbReference>
<dbReference type="Proteomes" id="UP000294547">
    <property type="component" value="Unassembled WGS sequence"/>
</dbReference>
<dbReference type="CDD" id="cd02947">
    <property type="entry name" value="TRX_family"/>
    <property type="match status" value="1"/>
</dbReference>
<evidence type="ECO:0000256" key="6">
    <source>
        <dbReference type="NCBIfam" id="TIGR01068"/>
    </source>
</evidence>
<dbReference type="InterPro" id="IPR013766">
    <property type="entry name" value="Thioredoxin_domain"/>
</dbReference>
<evidence type="ECO:0000313" key="9">
    <source>
        <dbReference type="Proteomes" id="UP000294547"/>
    </source>
</evidence>
<dbReference type="FunFam" id="3.40.30.10:FF:000001">
    <property type="entry name" value="Thioredoxin"/>
    <property type="match status" value="1"/>
</dbReference>
<dbReference type="SUPFAM" id="SSF52833">
    <property type="entry name" value="Thioredoxin-like"/>
    <property type="match status" value="1"/>
</dbReference>
<keyword evidence="4" id="KW-1015">Disulfide bond</keyword>
<evidence type="ECO:0000256" key="5">
    <source>
        <dbReference type="ARBA" id="ARBA00023284"/>
    </source>
</evidence>
<evidence type="ECO:0000256" key="3">
    <source>
        <dbReference type="ARBA" id="ARBA00022982"/>
    </source>
</evidence>
<dbReference type="GO" id="GO:0045454">
    <property type="term" value="P:cell redox homeostasis"/>
    <property type="evidence" value="ECO:0007669"/>
    <property type="project" value="TreeGrafter"/>
</dbReference>
<dbReference type="GO" id="GO:0005829">
    <property type="term" value="C:cytosol"/>
    <property type="evidence" value="ECO:0007669"/>
    <property type="project" value="TreeGrafter"/>
</dbReference>
<evidence type="ECO:0000259" key="7">
    <source>
        <dbReference type="PROSITE" id="PS51352"/>
    </source>
</evidence>
<dbReference type="AlphaFoldDB" id="A0A4R6R9A4"/>
<dbReference type="InterPro" id="IPR017937">
    <property type="entry name" value="Thioredoxin_CS"/>
</dbReference>
<gene>
    <name evidence="8" type="ORF">EDD54_3682</name>
</gene>
<dbReference type="PROSITE" id="PS51352">
    <property type="entry name" value="THIOREDOXIN_2"/>
    <property type="match status" value="1"/>
</dbReference>
<feature type="domain" description="Thioredoxin" evidence="7">
    <location>
        <begin position="28"/>
        <end position="144"/>
    </location>
</feature>
<reference evidence="8 9" key="1">
    <citation type="submission" date="2019-03" db="EMBL/GenBank/DDBJ databases">
        <title>Genomic Encyclopedia of Type Strains, Phase IV (KMG-IV): sequencing the most valuable type-strain genomes for metagenomic binning, comparative biology and taxonomic classification.</title>
        <authorList>
            <person name="Goeker M."/>
        </authorList>
    </citation>
    <scope>NUCLEOTIDE SEQUENCE [LARGE SCALE GENOMIC DNA]</scope>
    <source>
        <strain evidence="8 9">DSM 102969</strain>
    </source>
</reference>
<evidence type="ECO:0000313" key="8">
    <source>
        <dbReference type="EMBL" id="TDP82415.1"/>
    </source>
</evidence>
<evidence type="ECO:0000256" key="2">
    <source>
        <dbReference type="ARBA" id="ARBA00022448"/>
    </source>
</evidence>
<dbReference type="NCBIfam" id="NF008229">
    <property type="entry name" value="PRK10996.1"/>
    <property type="match status" value="1"/>
</dbReference>
<dbReference type="EMBL" id="SNXY01000010">
    <property type="protein sequence ID" value="TDP82415.1"/>
    <property type="molecule type" value="Genomic_DNA"/>
</dbReference>
<dbReference type="Gene3D" id="3.40.30.10">
    <property type="entry name" value="Glutaredoxin"/>
    <property type="match status" value="1"/>
</dbReference>
<evidence type="ECO:0000256" key="1">
    <source>
        <dbReference type="ARBA" id="ARBA00008987"/>
    </source>
</evidence>
<dbReference type="RefSeq" id="WP_126539387.1">
    <property type="nucleotide sequence ID" value="NZ_BSPM01000007.1"/>
</dbReference>
<sequence length="144" mass="15350">MTHVVCPSCLAVNRVPDDRLAADWQKAHCPKCAAPLFPGRPVDVGAEAFRRTVERSDLPVVVDFWASWCGPCRAMAPAFAEAAARLGGAARFLKVDTDAERALSGALGIRSIPTVILFRGGREVARRSGAMSARELATFVAEAA</sequence>